<evidence type="ECO:0000313" key="2">
    <source>
        <dbReference type="EMBL" id="GAG18429.1"/>
    </source>
</evidence>
<gene>
    <name evidence="2" type="ORF">S01H1_48962</name>
</gene>
<feature type="non-terminal residue" evidence="2">
    <location>
        <position position="46"/>
    </location>
</feature>
<proteinExistence type="predicted"/>
<dbReference type="AlphaFoldDB" id="X0VJH9"/>
<protein>
    <submittedName>
        <fullName evidence="2">Uncharacterized protein</fullName>
    </submittedName>
</protein>
<feature type="transmembrane region" description="Helical" evidence="1">
    <location>
        <begin position="12"/>
        <end position="31"/>
    </location>
</feature>
<keyword evidence="1" id="KW-0812">Transmembrane</keyword>
<comment type="caution">
    <text evidence="2">The sequence shown here is derived from an EMBL/GenBank/DDBJ whole genome shotgun (WGS) entry which is preliminary data.</text>
</comment>
<dbReference type="EMBL" id="BARS01031465">
    <property type="protein sequence ID" value="GAG18429.1"/>
    <property type="molecule type" value="Genomic_DNA"/>
</dbReference>
<evidence type="ECO:0000256" key="1">
    <source>
        <dbReference type="SAM" id="Phobius"/>
    </source>
</evidence>
<keyword evidence="1" id="KW-0472">Membrane</keyword>
<accession>X0VJH9</accession>
<organism evidence="2">
    <name type="scientific">marine sediment metagenome</name>
    <dbReference type="NCBI Taxonomy" id="412755"/>
    <lineage>
        <taxon>unclassified sequences</taxon>
        <taxon>metagenomes</taxon>
        <taxon>ecological metagenomes</taxon>
    </lineage>
</organism>
<sequence length="46" mass="5335">MFFLNQIDLSLFLVIIGAIMSFIDSIIVKILSHNPKLTRKEIQEML</sequence>
<reference evidence="2" key="1">
    <citation type="journal article" date="2014" name="Front. Microbiol.">
        <title>High frequency of phylogenetically diverse reductive dehalogenase-homologous genes in deep subseafloor sedimentary metagenomes.</title>
        <authorList>
            <person name="Kawai M."/>
            <person name="Futagami T."/>
            <person name="Toyoda A."/>
            <person name="Takaki Y."/>
            <person name="Nishi S."/>
            <person name="Hori S."/>
            <person name="Arai W."/>
            <person name="Tsubouchi T."/>
            <person name="Morono Y."/>
            <person name="Uchiyama I."/>
            <person name="Ito T."/>
            <person name="Fujiyama A."/>
            <person name="Inagaki F."/>
            <person name="Takami H."/>
        </authorList>
    </citation>
    <scope>NUCLEOTIDE SEQUENCE</scope>
    <source>
        <strain evidence="2">Expedition CK06-06</strain>
    </source>
</reference>
<keyword evidence="1" id="KW-1133">Transmembrane helix</keyword>
<name>X0VJH9_9ZZZZ</name>